<evidence type="ECO:0000256" key="3">
    <source>
        <dbReference type="ARBA" id="ARBA00013222"/>
    </source>
</evidence>
<evidence type="ECO:0000313" key="13">
    <source>
        <dbReference type="Proteomes" id="UP001344447"/>
    </source>
</evidence>
<reference evidence="12 13" key="1">
    <citation type="submission" date="2023-11" db="EMBL/GenBank/DDBJ databases">
        <title>Dfirmibasis_genome.</title>
        <authorList>
            <person name="Edelbroek B."/>
            <person name="Kjellin J."/>
            <person name="Jerlstrom-Hultqvist J."/>
            <person name="Soderbom F."/>
        </authorList>
    </citation>
    <scope>NUCLEOTIDE SEQUENCE [LARGE SCALE GENOMIC DNA]</scope>
    <source>
        <strain evidence="12 13">TNS-C-14</strain>
    </source>
</reference>
<dbReference type="Proteomes" id="UP001344447">
    <property type="component" value="Unassembled WGS sequence"/>
</dbReference>
<evidence type="ECO:0000259" key="11">
    <source>
        <dbReference type="PROSITE" id="PS51819"/>
    </source>
</evidence>
<dbReference type="Gene3D" id="3.10.180.10">
    <property type="entry name" value="2,3-Dihydroxybiphenyl 1,2-Dioxygenase, domain 1"/>
    <property type="match status" value="2"/>
</dbReference>
<gene>
    <name evidence="12" type="ORF">RB653_003136</name>
</gene>
<sequence>MEQDKLGEYLGFDHVTFWTGNALQAASWYIARFGFENCAYRGLETGDRKFATHVIKQNNIFMAFSSTLECDNVEFGEHMYKHGDGVKDVAFRVNTGSVQEIYEAAIKAGAKSVKEPHQIKDEDGVVTLATICSPYGNTTHTFVDRTQYKGTFLPGFSNKVLADPLSKITAPVGLNFIDHIVSNQPDLQMTPVVEWYEKVLRFHRFWSVDDKMIHTEFSSLRSIVVADFDEKVKMPINEPANGIRKSQIQEYVDFYSGSGVQHLALNTDNIIDSINKLRERGVQFLSVPKSYYTSLREKLAHSPITVKEDLDTLEKLQILIDYDDKGYLLQIFTKNVEDKPTVFFEIIQRNNHQGFGAGNFKSLFEAIEREQEKRGNL</sequence>
<dbReference type="GO" id="GO:0046872">
    <property type="term" value="F:metal ion binding"/>
    <property type="evidence" value="ECO:0007669"/>
    <property type="project" value="UniProtKB-KW"/>
</dbReference>
<dbReference type="InterPro" id="IPR037523">
    <property type="entry name" value="VOC_core"/>
</dbReference>
<comment type="cofactor">
    <cofactor evidence="10">
        <name>Fe cation</name>
        <dbReference type="ChEBI" id="CHEBI:24875"/>
    </cofactor>
    <text evidence="10">Binds 1 Fe cation per subunit.</text>
</comment>
<dbReference type="NCBIfam" id="TIGR01263">
    <property type="entry name" value="4HPPD"/>
    <property type="match status" value="1"/>
</dbReference>
<dbReference type="FunFam" id="3.10.180.10:FF:000001">
    <property type="entry name" value="4-hydroxyphenylpyruvate dioxygenase"/>
    <property type="match status" value="1"/>
</dbReference>
<dbReference type="PROSITE" id="PS51819">
    <property type="entry name" value="VOC"/>
    <property type="match status" value="2"/>
</dbReference>
<name>A0AAN7TZ39_9MYCE</name>
<keyword evidence="6" id="KW-0828">Tyrosine catabolism</keyword>
<dbReference type="GO" id="GO:0006559">
    <property type="term" value="P:L-phenylalanine catabolic process"/>
    <property type="evidence" value="ECO:0007669"/>
    <property type="project" value="UniProtKB-KW"/>
</dbReference>
<dbReference type="GO" id="GO:0006572">
    <property type="term" value="P:L-tyrosine catabolic process"/>
    <property type="evidence" value="ECO:0007669"/>
    <property type="project" value="UniProtKB-KW"/>
</dbReference>
<accession>A0AAN7TZ39</accession>
<feature type="binding site" evidence="10">
    <location>
        <position position="345"/>
    </location>
    <ligand>
        <name>Fe cation</name>
        <dbReference type="ChEBI" id="CHEBI:24875"/>
    </ligand>
</feature>
<evidence type="ECO:0000256" key="2">
    <source>
        <dbReference type="ARBA" id="ARBA00005877"/>
    </source>
</evidence>
<organism evidence="12 13">
    <name type="scientific">Dictyostelium firmibasis</name>
    <dbReference type="NCBI Taxonomy" id="79012"/>
    <lineage>
        <taxon>Eukaryota</taxon>
        <taxon>Amoebozoa</taxon>
        <taxon>Evosea</taxon>
        <taxon>Eumycetozoa</taxon>
        <taxon>Dictyostelia</taxon>
        <taxon>Dictyosteliales</taxon>
        <taxon>Dictyosteliaceae</taxon>
        <taxon>Dictyostelium</taxon>
    </lineage>
</organism>
<evidence type="ECO:0000256" key="6">
    <source>
        <dbReference type="ARBA" id="ARBA00022878"/>
    </source>
</evidence>
<dbReference type="PIRSF" id="PIRSF009283">
    <property type="entry name" value="HPP_dOase"/>
    <property type="match status" value="1"/>
</dbReference>
<protein>
    <recommendedName>
        <fullName evidence="3 9">4-hydroxyphenylpyruvate dioxygenase</fullName>
    </recommendedName>
</protein>
<comment type="pathway">
    <text evidence="1">Amino-acid degradation; L-phenylalanine degradation; acetoacetate and fumarate from L-phenylalanine: step 3/6.</text>
</comment>
<evidence type="ECO:0000313" key="12">
    <source>
        <dbReference type="EMBL" id="KAK5578183.1"/>
    </source>
</evidence>
<keyword evidence="7 10" id="KW-0408">Iron</keyword>
<evidence type="ECO:0000256" key="9">
    <source>
        <dbReference type="PIRNR" id="PIRNR009283"/>
    </source>
</evidence>
<dbReference type="Pfam" id="PF00903">
    <property type="entry name" value="Glyoxalase"/>
    <property type="match status" value="1"/>
</dbReference>
<dbReference type="SUPFAM" id="SSF54593">
    <property type="entry name" value="Glyoxalase/Bleomycin resistance protein/Dihydroxybiphenyl dioxygenase"/>
    <property type="match status" value="1"/>
</dbReference>
<keyword evidence="8" id="KW-0585">Phenylalanine catabolism</keyword>
<dbReference type="InterPro" id="IPR004360">
    <property type="entry name" value="Glyas_Fos-R_dOase_dom"/>
</dbReference>
<dbReference type="CDD" id="cd08342">
    <property type="entry name" value="HPPD_N_like"/>
    <property type="match status" value="1"/>
</dbReference>
<dbReference type="CDD" id="cd07250">
    <property type="entry name" value="HPPD_C_like"/>
    <property type="match status" value="1"/>
</dbReference>
<proteinExistence type="inferred from homology"/>
<keyword evidence="4 10" id="KW-0479">Metal-binding</keyword>
<feature type="domain" description="VOC" evidence="11">
    <location>
        <begin position="176"/>
        <end position="334"/>
    </location>
</feature>
<evidence type="ECO:0000256" key="8">
    <source>
        <dbReference type="ARBA" id="ARBA00023232"/>
    </source>
</evidence>
<comment type="caution">
    <text evidence="12">The sequence shown here is derived from an EMBL/GenBank/DDBJ whole genome shotgun (WGS) entry which is preliminary data.</text>
</comment>
<feature type="domain" description="VOC" evidence="11">
    <location>
        <begin position="11"/>
        <end position="145"/>
    </location>
</feature>
<evidence type="ECO:0000256" key="10">
    <source>
        <dbReference type="PIRSR" id="PIRSR009283-1"/>
    </source>
</evidence>
<feature type="binding site" evidence="10">
    <location>
        <position position="262"/>
    </location>
    <ligand>
        <name>Fe cation</name>
        <dbReference type="ChEBI" id="CHEBI:24875"/>
    </ligand>
</feature>
<dbReference type="GO" id="GO:0003868">
    <property type="term" value="F:4-hydroxyphenylpyruvate dioxygenase activity"/>
    <property type="evidence" value="ECO:0007669"/>
    <property type="project" value="InterPro"/>
</dbReference>
<dbReference type="InterPro" id="IPR005956">
    <property type="entry name" value="4OHPhenylPyrv_dOase"/>
</dbReference>
<dbReference type="AlphaFoldDB" id="A0AAN7TZ39"/>
<feature type="binding site" evidence="10">
    <location>
        <position position="179"/>
    </location>
    <ligand>
        <name>Fe cation</name>
        <dbReference type="ChEBI" id="CHEBI:24875"/>
    </ligand>
</feature>
<dbReference type="PANTHER" id="PTHR11959">
    <property type="entry name" value="4-HYDROXYPHENYLPYRUVATE DIOXYGENASE"/>
    <property type="match status" value="1"/>
</dbReference>
<dbReference type="PANTHER" id="PTHR11959:SF1">
    <property type="entry name" value="4-HYDROXYPHENYLPYRUVATE DIOXYGENASE"/>
    <property type="match status" value="1"/>
</dbReference>
<keyword evidence="5" id="KW-0677">Repeat</keyword>
<dbReference type="InterPro" id="IPR041735">
    <property type="entry name" value="4OHPhenylPyrv_dOase_C"/>
</dbReference>
<evidence type="ECO:0000256" key="5">
    <source>
        <dbReference type="ARBA" id="ARBA00022737"/>
    </source>
</evidence>
<dbReference type="EMBL" id="JAVFKY010000004">
    <property type="protein sequence ID" value="KAK5578183.1"/>
    <property type="molecule type" value="Genomic_DNA"/>
</dbReference>
<evidence type="ECO:0000256" key="4">
    <source>
        <dbReference type="ARBA" id="ARBA00022723"/>
    </source>
</evidence>
<dbReference type="InterPro" id="IPR041736">
    <property type="entry name" value="4OHPhenylPyrv_dOase_N"/>
</dbReference>
<dbReference type="InterPro" id="IPR029068">
    <property type="entry name" value="Glyas_Bleomycin-R_OHBP_Dase"/>
</dbReference>
<evidence type="ECO:0000256" key="1">
    <source>
        <dbReference type="ARBA" id="ARBA00005162"/>
    </source>
</evidence>
<comment type="similarity">
    <text evidence="2 9">Belongs to the 4HPPD family.</text>
</comment>
<keyword evidence="13" id="KW-1185">Reference proteome</keyword>
<evidence type="ECO:0000256" key="7">
    <source>
        <dbReference type="ARBA" id="ARBA00023004"/>
    </source>
</evidence>